<dbReference type="AlphaFoldDB" id="A0A804P9X9"/>
<reference evidence="2" key="3">
    <citation type="submission" date="2021-05" db="UniProtKB">
        <authorList>
            <consortium name="EnsemblPlants"/>
        </authorList>
    </citation>
    <scope>IDENTIFICATION</scope>
    <source>
        <strain evidence="2">cv. B73</strain>
    </source>
</reference>
<evidence type="ECO:0000313" key="2">
    <source>
        <dbReference type="EnsemblPlants" id="Zm00001eb218980_P005"/>
    </source>
</evidence>
<feature type="region of interest" description="Disordered" evidence="1">
    <location>
        <begin position="19"/>
        <end position="41"/>
    </location>
</feature>
<keyword evidence="3" id="KW-1185">Reference proteome</keyword>
<dbReference type="Gramene" id="Zm00001eb218980_T005">
    <property type="protein sequence ID" value="Zm00001eb218980_P005"/>
    <property type="gene ID" value="Zm00001eb218980"/>
</dbReference>
<dbReference type="EnsemblPlants" id="Zm00001eb218980_T005">
    <property type="protein sequence ID" value="Zm00001eb218980_P005"/>
    <property type="gene ID" value="Zm00001eb218980"/>
</dbReference>
<accession>A0A804P9X9</accession>
<proteinExistence type="predicted"/>
<name>A0A804P9X9_MAIZE</name>
<dbReference type="OrthoDB" id="1929591at2759"/>
<protein>
    <submittedName>
        <fullName evidence="2">Uncharacterized protein</fullName>
    </submittedName>
</protein>
<reference evidence="2" key="2">
    <citation type="submission" date="2019-07" db="EMBL/GenBank/DDBJ databases">
        <authorList>
            <person name="Seetharam A."/>
            <person name="Woodhouse M."/>
            <person name="Cannon E."/>
        </authorList>
    </citation>
    <scope>NUCLEOTIDE SEQUENCE [LARGE SCALE GENOMIC DNA]</scope>
    <source>
        <strain evidence="2">cv. B73</strain>
    </source>
</reference>
<evidence type="ECO:0000313" key="3">
    <source>
        <dbReference type="Proteomes" id="UP000007305"/>
    </source>
</evidence>
<reference evidence="3" key="1">
    <citation type="journal article" date="2009" name="Science">
        <title>The B73 maize genome: complexity, diversity, and dynamics.</title>
        <authorList>
            <person name="Schnable P.S."/>
            <person name="Ware D."/>
            <person name="Fulton R.S."/>
            <person name="Stein J.C."/>
            <person name="Wei F."/>
            <person name="Pasternak S."/>
            <person name="Liang C."/>
            <person name="Zhang J."/>
            <person name="Fulton L."/>
            <person name="Graves T.A."/>
            <person name="Minx P."/>
            <person name="Reily A.D."/>
            <person name="Courtney L."/>
            <person name="Kruchowski S.S."/>
            <person name="Tomlinson C."/>
            <person name="Strong C."/>
            <person name="Delehaunty K."/>
            <person name="Fronick C."/>
            <person name="Courtney B."/>
            <person name="Rock S.M."/>
            <person name="Belter E."/>
            <person name="Du F."/>
            <person name="Kim K."/>
            <person name="Abbott R.M."/>
            <person name="Cotton M."/>
            <person name="Levy A."/>
            <person name="Marchetto P."/>
            <person name="Ochoa K."/>
            <person name="Jackson S.M."/>
            <person name="Gillam B."/>
            <person name="Chen W."/>
            <person name="Yan L."/>
            <person name="Higginbotham J."/>
            <person name="Cardenas M."/>
            <person name="Waligorski J."/>
            <person name="Applebaum E."/>
            <person name="Phelps L."/>
            <person name="Falcone J."/>
            <person name="Kanchi K."/>
            <person name="Thane T."/>
            <person name="Scimone A."/>
            <person name="Thane N."/>
            <person name="Henke J."/>
            <person name="Wang T."/>
            <person name="Ruppert J."/>
            <person name="Shah N."/>
            <person name="Rotter K."/>
            <person name="Hodges J."/>
            <person name="Ingenthron E."/>
            <person name="Cordes M."/>
            <person name="Kohlberg S."/>
            <person name="Sgro J."/>
            <person name="Delgado B."/>
            <person name="Mead K."/>
            <person name="Chinwalla A."/>
            <person name="Leonard S."/>
            <person name="Crouse K."/>
            <person name="Collura K."/>
            <person name="Kudrna D."/>
            <person name="Currie J."/>
            <person name="He R."/>
            <person name="Angelova A."/>
            <person name="Rajasekar S."/>
            <person name="Mueller T."/>
            <person name="Lomeli R."/>
            <person name="Scara G."/>
            <person name="Ko A."/>
            <person name="Delaney K."/>
            <person name="Wissotski M."/>
            <person name="Lopez G."/>
            <person name="Campos D."/>
            <person name="Braidotti M."/>
            <person name="Ashley E."/>
            <person name="Golser W."/>
            <person name="Kim H."/>
            <person name="Lee S."/>
            <person name="Lin J."/>
            <person name="Dujmic Z."/>
            <person name="Kim W."/>
            <person name="Talag J."/>
            <person name="Zuccolo A."/>
            <person name="Fan C."/>
            <person name="Sebastian A."/>
            <person name="Kramer M."/>
            <person name="Spiegel L."/>
            <person name="Nascimento L."/>
            <person name="Zutavern T."/>
            <person name="Miller B."/>
            <person name="Ambroise C."/>
            <person name="Muller S."/>
            <person name="Spooner W."/>
            <person name="Narechania A."/>
            <person name="Ren L."/>
            <person name="Wei S."/>
            <person name="Kumari S."/>
            <person name="Faga B."/>
            <person name="Levy M.J."/>
            <person name="McMahan L."/>
            <person name="Van Buren P."/>
            <person name="Vaughn M.W."/>
            <person name="Ying K."/>
            <person name="Yeh C.-T."/>
            <person name="Emrich S.J."/>
            <person name="Jia Y."/>
            <person name="Kalyanaraman A."/>
            <person name="Hsia A.-P."/>
            <person name="Barbazuk W.B."/>
            <person name="Baucom R.S."/>
            <person name="Brutnell T.P."/>
            <person name="Carpita N.C."/>
            <person name="Chaparro C."/>
            <person name="Chia J.-M."/>
            <person name="Deragon J.-M."/>
            <person name="Estill J.C."/>
            <person name="Fu Y."/>
            <person name="Jeddeloh J.A."/>
            <person name="Han Y."/>
            <person name="Lee H."/>
            <person name="Li P."/>
            <person name="Lisch D.R."/>
            <person name="Liu S."/>
            <person name="Liu Z."/>
            <person name="Nagel D.H."/>
            <person name="McCann M.C."/>
            <person name="SanMiguel P."/>
            <person name="Myers A.M."/>
            <person name="Nettleton D."/>
            <person name="Nguyen J."/>
            <person name="Penning B.W."/>
            <person name="Ponnala L."/>
            <person name="Schneider K.L."/>
            <person name="Schwartz D.C."/>
            <person name="Sharma A."/>
            <person name="Soderlund C."/>
            <person name="Springer N.M."/>
            <person name="Sun Q."/>
            <person name="Wang H."/>
            <person name="Waterman M."/>
            <person name="Westerman R."/>
            <person name="Wolfgruber T.K."/>
            <person name="Yang L."/>
            <person name="Yu Y."/>
            <person name="Zhang L."/>
            <person name="Zhou S."/>
            <person name="Zhu Q."/>
            <person name="Bennetzen J.L."/>
            <person name="Dawe R.K."/>
            <person name="Jiang J."/>
            <person name="Jiang N."/>
            <person name="Presting G.G."/>
            <person name="Wessler S.R."/>
            <person name="Aluru S."/>
            <person name="Martienssen R.A."/>
            <person name="Clifton S.W."/>
            <person name="McCombie W.R."/>
            <person name="Wing R.A."/>
            <person name="Wilson R.K."/>
        </authorList>
    </citation>
    <scope>NUCLEOTIDE SEQUENCE [LARGE SCALE GENOMIC DNA]</scope>
    <source>
        <strain evidence="3">cv. B73</strain>
    </source>
</reference>
<organism evidence="2 3">
    <name type="scientific">Zea mays</name>
    <name type="common">Maize</name>
    <dbReference type="NCBI Taxonomy" id="4577"/>
    <lineage>
        <taxon>Eukaryota</taxon>
        <taxon>Viridiplantae</taxon>
        <taxon>Streptophyta</taxon>
        <taxon>Embryophyta</taxon>
        <taxon>Tracheophyta</taxon>
        <taxon>Spermatophyta</taxon>
        <taxon>Magnoliopsida</taxon>
        <taxon>Liliopsida</taxon>
        <taxon>Poales</taxon>
        <taxon>Poaceae</taxon>
        <taxon>PACMAD clade</taxon>
        <taxon>Panicoideae</taxon>
        <taxon>Andropogonodae</taxon>
        <taxon>Andropogoneae</taxon>
        <taxon>Tripsacinae</taxon>
        <taxon>Zea</taxon>
    </lineage>
</organism>
<evidence type="ECO:0000256" key="1">
    <source>
        <dbReference type="SAM" id="MobiDB-lite"/>
    </source>
</evidence>
<feature type="compositionally biased region" description="Low complexity" evidence="1">
    <location>
        <begin position="19"/>
        <end position="34"/>
    </location>
</feature>
<sequence length="103" mass="11405">MAWRGAASRSIIAAVRARAASPSSTAASRLRSTAPLPAPSRRSVPAFAFATARHLMRTFVLKCKDWILWRLHPLETHRACVLFHAFCRVLSASCVGKRTVYLL</sequence>
<gene>
    <name evidence="2" type="primary">LOC100275042</name>
</gene>
<dbReference type="Proteomes" id="UP000007305">
    <property type="component" value="Chromosome 5"/>
</dbReference>
<dbReference type="InParanoid" id="A0A804P9X9"/>